<dbReference type="SUPFAM" id="SSF55469">
    <property type="entry name" value="FMN-dependent nitroreductase-like"/>
    <property type="match status" value="1"/>
</dbReference>
<protein>
    <recommendedName>
        <fullName evidence="6">Nitroreductase domain-containing protein</fullName>
    </recommendedName>
</protein>
<feature type="domain" description="Nitroreductase" evidence="6">
    <location>
        <begin position="52"/>
        <end position="236"/>
    </location>
</feature>
<evidence type="ECO:0000313" key="8">
    <source>
        <dbReference type="Proteomes" id="UP000758155"/>
    </source>
</evidence>
<evidence type="ECO:0000256" key="5">
    <source>
        <dbReference type="ARBA" id="ARBA00023002"/>
    </source>
</evidence>
<dbReference type="Gene3D" id="3.40.109.10">
    <property type="entry name" value="NADH Oxidase"/>
    <property type="match status" value="1"/>
</dbReference>
<dbReference type="CDD" id="cd02136">
    <property type="entry name" value="PnbA_NfnB-like"/>
    <property type="match status" value="1"/>
</dbReference>
<organism evidence="7 8">
    <name type="scientific">Didymella heteroderae</name>
    <dbReference type="NCBI Taxonomy" id="1769908"/>
    <lineage>
        <taxon>Eukaryota</taxon>
        <taxon>Fungi</taxon>
        <taxon>Dikarya</taxon>
        <taxon>Ascomycota</taxon>
        <taxon>Pezizomycotina</taxon>
        <taxon>Dothideomycetes</taxon>
        <taxon>Pleosporomycetidae</taxon>
        <taxon>Pleosporales</taxon>
        <taxon>Pleosporineae</taxon>
        <taxon>Didymellaceae</taxon>
        <taxon>Didymella</taxon>
    </lineage>
</organism>
<dbReference type="PANTHER" id="PTHR43673:SF2">
    <property type="entry name" value="NITROREDUCTASE"/>
    <property type="match status" value="1"/>
</dbReference>
<dbReference type="Proteomes" id="UP000758155">
    <property type="component" value="Unassembled WGS sequence"/>
</dbReference>
<dbReference type="PANTHER" id="PTHR43673">
    <property type="entry name" value="NAD(P)H NITROREDUCTASE YDGI-RELATED"/>
    <property type="match status" value="1"/>
</dbReference>
<evidence type="ECO:0000256" key="2">
    <source>
        <dbReference type="ARBA" id="ARBA00007118"/>
    </source>
</evidence>
<reference evidence="7" key="1">
    <citation type="submission" date="2019-04" db="EMBL/GenBank/DDBJ databases">
        <title>Sequencing of skin fungus with MAO and IRED activity.</title>
        <authorList>
            <person name="Marsaioli A.J."/>
            <person name="Bonatto J.M.C."/>
            <person name="Reis Junior O."/>
        </authorList>
    </citation>
    <scope>NUCLEOTIDE SEQUENCE</scope>
    <source>
        <strain evidence="7">28M1</strain>
    </source>
</reference>
<dbReference type="InterPro" id="IPR029479">
    <property type="entry name" value="Nitroreductase"/>
</dbReference>
<evidence type="ECO:0000313" key="7">
    <source>
        <dbReference type="EMBL" id="KAF3045427.1"/>
    </source>
</evidence>
<evidence type="ECO:0000259" key="6">
    <source>
        <dbReference type="Pfam" id="PF00881"/>
    </source>
</evidence>
<name>A0A9P4WX23_9PLEO</name>
<keyword evidence="5" id="KW-0560">Oxidoreductase</keyword>
<accession>A0A9P4WX23</accession>
<proteinExistence type="inferred from homology"/>
<keyword evidence="4" id="KW-0288">FMN</keyword>
<dbReference type="Pfam" id="PF00881">
    <property type="entry name" value="Nitroreductase"/>
    <property type="match status" value="1"/>
</dbReference>
<comment type="caution">
    <text evidence="7">The sequence shown here is derived from an EMBL/GenBank/DDBJ whole genome shotgun (WGS) entry which is preliminary data.</text>
</comment>
<gene>
    <name evidence="7" type="ORF">E8E12_003016</name>
</gene>
<keyword evidence="8" id="KW-1185">Reference proteome</keyword>
<dbReference type="GO" id="GO:0016491">
    <property type="term" value="F:oxidoreductase activity"/>
    <property type="evidence" value="ECO:0007669"/>
    <property type="project" value="UniProtKB-KW"/>
</dbReference>
<dbReference type="AlphaFoldDB" id="A0A9P4WX23"/>
<dbReference type="EMBL" id="SWKV01000006">
    <property type="protein sequence ID" value="KAF3045427.1"/>
    <property type="molecule type" value="Genomic_DNA"/>
</dbReference>
<dbReference type="OrthoDB" id="41362at2759"/>
<comment type="cofactor">
    <cofactor evidence="1">
        <name>FMN</name>
        <dbReference type="ChEBI" id="CHEBI:58210"/>
    </cofactor>
</comment>
<dbReference type="InterPro" id="IPR000415">
    <property type="entry name" value="Nitroreductase-like"/>
</dbReference>
<sequence length="261" mass="28944">MSDSTRSASSTIKNLFAFDSPEYVNRARQVSGDGPKSTSTPGTATTVTSLMRTRHSVRSFWPTPVPRDLLRQVLALAQQTASNSNCQPWRLKILTGDALQRLSSALLEAVKAGVEPTTAPIPEHFKHYRSEFGHLLYGSEGYDIPREDREAAETARRRNYKFFDAPVGMIIYIDKSLADVDVMCVGMYLQSLSLLLAERGIACCWQVSVAGYPDVVRKELRIGDEMLVLSGGAVGYEDVNARPNGIRSARDVWQDHAEFVE</sequence>
<evidence type="ECO:0000256" key="3">
    <source>
        <dbReference type="ARBA" id="ARBA00022630"/>
    </source>
</evidence>
<evidence type="ECO:0000256" key="1">
    <source>
        <dbReference type="ARBA" id="ARBA00001917"/>
    </source>
</evidence>
<evidence type="ECO:0000256" key="4">
    <source>
        <dbReference type="ARBA" id="ARBA00022643"/>
    </source>
</evidence>
<comment type="similarity">
    <text evidence="2">Belongs to the nitroreductase family.</text>
</comment>
<keyword evidence="3" id="KW-0285">Flavoprotein</keyword>